<reference evidence="15 16" key="1">
    <citation type="submission" date="2019-11" db="EMBL/GenBank/DDBJ databases">
        <title>Genome sequences of 17 halophilic strains isolated from different environments.</title>
        <authorList>
            <person name="Furrow R.E."/>
        </authorList>
    </citation>
    <scope>NUCLEOTIDE SEQUENCE [LARGE SCALE GENOMIC DNA]</scope>
    <source>
        <strain evidence="15 16">22511_23_Filter</strain>
    </source>
</reference>
<dbReference type="PANTHER" id="PTHR43472:SF1">
    <property type="entry name" value="PHOSPHORIBOSYLAMINE--GLYCINE LIGASE, CHLOROPLASTIC"/>
    <property type="match status" value="1"/>
</dbReference>
<dbReference type="AlphaFoldDB" id="A0A845DVG6"/>
<dbReference type="HAMAP" id="MF_00138">
    <property type="entry name" value="GARS"/>
    <property type="match status" value="1"/>
</dbReference>
<dbReference type="SMART" id="SM01210">
    <property type="entry name" value="GARS_C"/>
    <property type="match status" value="1"/>
</dbReference>
<dbReference type="Pfam" id="PF02844">
    <property type="entry name" value="GARS_N"/>
    <property type="match status" value="1"/>
</dbReference>
<comment type="cofactor">
    <cofactor evidence="1">
        <name>Mn(2+)</name>
        <dbReference type="ChEBI" id="CHEBI:29035"/>
    </cofactor>
</comment>
<evidence type="ECO:0000256" key="2">
    <source>
        <dbReference type="ARBA" id="ARBA00001946"/>
    </source>
</evidence>
<organism evidence="15 16">
    <name type="scientific">Halobacillus litoralis</name>
    <dbReference type="NCBI Taxonomy" id="45668"/>
    <lineage>
        <taxon>Bacteria</taxon>
        <taxon>Bacillati</taxon>
        <taxon>Bacillota</taxon>
        <taxon>Bacilli</taxon>
        <taxon>Bacillales</taxon>
        <taxon>Bacillaceae</taxon>
        <taxon>Halobacillus</taxon>
    </lineage>
</organism>
<evidence type="ECO:0000256" key="4">
    <source>
        <dbReference type="ARBA" id="ARBA00013255"/>
    </source>
</evidence>
<dbReference type="GO" id="GO:0005524">
    <property type="term" value="F:ATP binding"/>
    <property type="evidence" value="ECO:0007669"/>
    <property type="project" value="UniProtKB-UniRule"/>
</dbReference>
<evidence type="ECO:0000256" key="12">
    <source>
        <dbReference type="HAMAP-Rule" id="MF_00138"/>
    </source>
</evidence>
<keyword evidence="7 12" id="KW-0658">Purine biosynthesis</keyword>
<evidence type="ECO:0000256" key="3">
    <source>
        <dbReference type="ARBA" id="ARBA00005174"/>
    </source>
</evidence>
<dbReference type="Proteomes" id="UP000460949">
    <property type="component" value="Unassembled WGS sequence"/>
</dbReference>
<dbReference type="SUPFAM" id="SSF51246">
    <property type="entry name" value="Rudiment single hybrid motif"/>
    <property type="match status" value="1"/>
</dbReference>
<keyword evidence="5 12" id="KW-0436">Ligase</keyword>
<evidence type="ECO:0000256" key="13">
    <source>
        <dbReference type="PROSITE-ProRule" id="PRU00409"/>
    </source>
</evidence>
<dbReference type="InterPro" id="IPR037123">
    <property type="entry name" value="PRibGlycinamide_synth_C_sf"/>
</dbReference>
<evidence type="ECO:0000256" key="7">
    <source>
        <dbReference type="ARBA" id="ARBA00022755"/>
    </source>
</evidence>
<dbReference type="GO" id="GO:0004637">
    <property type="term" value="F:phosphoribosylamine-glycine ligase activity"/>
    <property type="evidence" value="ECO:0007669"/>
    <property type="project" value="UniProtKB-UniRule"/>
</dbReference>
<dbReference type="InterPro" id="IPR020559">
    <property type="entry name" value="PRibGlycinamide_synth_CS"/>
</dbReference>
<dbReference type="InterPro" id="IPR011761">
    <property type="entry name" value="ATP-grasp"/>
</dbReference>
<dbReference type="GO" id="GO:0046872">
    <property type="term" value="F:metal ion binding"/>
    <property type="evidence" value="ECO:0007669"/>
    <property type="project" value="InterPro"/>
</dbReference>
<dbReference type="Gene3D" id="3.30.1490.20">
    <property type="entry name" value="ATP-grasp fold, A domain"/>
    <property type="match status" value="1"/>
</dbReference>
<sequence>MNVLVIGRGGREHSLIQKLAESDQVERLFAAPGNAGMTEQAECVTIDEGNHEALVAFAEEKDVGLTIIGPEDPLADGLADSFTKAGLPVFAPSGRAALIEGSKRFAKQLMKKYDIPTADYEAFTDADEAKAYIAEKGAPIVVKADGLAAGKGVVVAETVKEADKAVEEMLGDGRFGEAGREVVIEEFLDGDEFSLMAFVRGGNVYPMVPARDHKRAFEGDQGPNTGGMGAYAPVPTLSHDSYDAALETIVRPAAKAMVEEDRSFTGILYAGLIETNEGPKVIEFNARFGDPETQVVLPLLENDLLQVLLDVLDGKDPELTWKNQSCAGVVVASKGYPGAYEKGRLLPELKADEDTFFVHAGTALDEKGYVSNGGRVLLAGSLGEHTEEALNNAYRSLQVFDTFDDFFYRRDIGRSTLFSAGTEKHRS</sequence>
<dbReference type="InterPro" id="IPR000115">
    <property type="entry name" value="PRibGlycinamide_synth"/>
</dbReference>
<dbReference type="Pfam" id="PF01071">
    <property type="entry name" value="GARS_A"/>
    <property type="match status" value="1"/>
</dbReference>
<evidence type="ECO:0000256" key="10">
    <source>
        <dbReference type="ARBA" id="ARBA00042242"/>
    </source>
</evidence>
<dbReference type="GO" id="GO:0009113">
    <property type="term" value="P:purine nucleobase biosynthetic process"/>
    <property type="evidence" value="ECO:0007669"/>
    <property type="project" value="InterPro"/>
</dbReference>
<dbReference type="EC" id="6.3.4.13" evidence="4 12"/>
<evidence type="ECO:0000256" key="1">
    <source>
        <dbReference type="ARBA" id="ARBA00001936"/>
    </source>
</evidence>
<comment type="similarity">
    <text evidence="9 12">Belongs to the GARS family.</text>
</comment>
<dbReference type="Gene3D" id="3.90.600.10">
    <property type="entry name" value="Phosphoribosylglycinamide synthetase, C-terminal domain"/>
    <property type="match status" value="1"/>
</dbReference>
<dbReference type="GO" id="GO:0006189">
    <property type="term" value="P:'de novo' IMP biosynthetic process"/>
    <property type="evidence" value="ECO:0007669"/>
    <property type="project" value="UniProtKB-UniRule"/>
</dbReference>
<keyword evidence="6 13" id="KW-0547">Nucleotide-binding</keyword>
<feature type="domain" description="ATP-grasp" evidence="14">
    <location>
        <begin position="107"/>
        <end position="313"/>
    </location>
</feature>
<dbReference type="InterPro" id="IPR020560">
    <property type="entry name" value="PRibGlycinamide_synth_C-dom"/>
</dbReference>
<dbReference type="NCBIfam" id="TIGR00877">
    <property type="entry name" value="purD"/>
    <property type="match status" value="1"/>
</dbReference>
<dbReference type="InterPro" id="IPR011054">
    <property type="entry name" value="Rudment_hybrid_motif"/>
</dbReference>
<keyword evidence="8 13" id="KW-0067">ATP-binding</keyword>
<dbReference type="PROSITE" id="PS00184">
    <property type="entry name" value="GARS"/>
    <property type="match status" value="1"/>
</dbReference>
<comment type="cofactor">
    <cofactor evidence="2">
        <name>Mg(2+)</name>
        <dbReference type="ChEBI" id="CHEBI:18420"/>
    </cofactor>
</comment>
<dbReference type="Gene3D" id="3.30.470.20">
    <property type="entry name" value="ATP-grasp fold, B domain"/>
    <property type="match status" value="1"/>
</dbReference>
<comment type="catalytic activity">
    <reaction evidence="12">
        <text>5-phospho-beta-D-ribosylamine + glycine + ATP = N(1)-(5-phospho-beta-D-ribosyl)glycinamide + ADP + phosphate + H(+)</text>
        <dbReference type="Rhea" id="RHEA:17453"/>
        <dbReference type="ChEBI" id="CHEBI:15378"/>
        <dbReference type="ChEBI" id="CHEBI:30616"/>
        <dbReference type="ChEBI" id="CHEBI:43474"/>
        <dbReference type="ChEBI" id="CHEBI:57305"/>
        <dbReference type="ChEBI" id="CHEBI:58681"/>
        <dbReference type="ChEBI" id="CHEBI:143788"/>
        <dbReference type="ChEBI" id="CHEBI:456216"/>
        <dbReference type="EC" id="6.3.4.13"/>
    </reaction>
</comment>
<dbReference type="SMART" id="SM01209">
    <property type="entry name" value="GARS_A"/>
    <property type="match status" value="1"/>
</dbReference>
<dbReference type="InterPro" id="IPR020562">
    <property type="entry name" value="PRibGlycinamide_synth_N"/>
</dbReference>
<dbReference type="RefSeq" id="WP_160839241.1">
    <property type="nucleotide sequence ID" value="NZ_WMET01000005.1"/>
</dbReference>
<dbReference type="SUPFAM" id="SSF56059">
    <property type="entry name" value="Glutathione synthetase ATP-binding domain-like"/>
    <property type="match status" value="1"/>
</dbReference>
<dbReference type="Pfam" id="PF02843">
    <property type="entry name" value="GARS_C"/>
    <property type="match status" value="1"/>
</dbReference>
<comment type="pathway">
    <text evidence="3 12">Purine metabolism; IMP biosynthesis via de novo pathway; N(1)-(5-phospho-D-ribosyl)glycinamide from 5-phospho-alpha-D-ribose 1-diphosphate: step 2/2.</text>
</comment>
<dbReference type="EMBL" id="WMET01000005">
    <property type="protein sequence ID" value="MYL21490.1"/>
    <property type="molecule type" value="Genomic_DNA"/>
</dbReference>
<evidence type="ECO:0000256" key="6">
    <source>
        <dbReference type="ARBA" id="ARBA00022741"/>
    </source>
</evidence>
<dbReference type="InterPro" id="IPR013815">
    <property type="entry name" value="ATP_grasp_subdomain_1"/>
</dbReference>
<dbReference type="PROSITE" id="PS50975">
    <property type="entry name" value="ATP_GRASP"/>
    <property type="match status" value="1"/>
</dbReference>
<evidence type="ECO:0000256" key="11">
    <source>
        <dbReference type="ARBA" id="ARBA00042864"/>
    </source>
</evidence>
<name>A0A845DVG6_9BACI</name>
<evidence type="ECO:0000256" key="8">
    <source>
        <dbReference type="ARBA" id="ARBA00022840"/>
    </source>
</evidence>
<dbReference type="SUPFAM" id="SSF52440">
    <property type="entry name" value="PreATP-grasp domain"/>
    <property type="match status" value="1"/>
</dbReference>
<dbReference type="Gene3D" id="3.40.50.20">
    <property type="match status" value="1"/>
</dbReference>
<accession>A0A845DVG6</accession>
<dbReference type="InterPro" id="IPR016185">
    <property type="entry name" value="PreATP-grasp_dom_sf"/>
</dbReference>
<dbReference type="InterPro" id="IPR020561">
    <property type="entry name" value="PRibGlycinamid_synth_ATP-grasp"/>
</dbReference>
<protein>
    <recommendedName>
        <fullName evidence="4 12">Phosphoribosylamine--glycine ligase</fullName>
        <ecNumber evidence="4 12">6.3.4.13</ecNumber>
    </recommendedName>
    <alternativeName>
        <fullName evidence="12">GARS</fullName>
    </alternativeName>
    <alternativeName>
        <fullName evidence="10 12">Glycinamide ribonucleotide synthetase</fullName>
    </alternativeName>
    <alternativeName>
        <fullName evidence="11 12">Phosphoribosylglycinamide synthetase</fullName>
    </alternativeName>
</protein>
<comment type="caution">
    <text evidence="15">The sequence shown here is derived from an EMBL/GenBank/DDBJ whole genome shotgun (WGS) entry which is preliminary data.</text>
</comment>
<evidence type="ECO:0000313" key="16">
    <source>
        <dbReference type="Proteomes" id="UP000460949"/>
    </source>
</evidence>
<evidence type="ECO:0000256" key="5">
    <source>
        <dbReference type="ARBA" id="ARBA00022598"/>
    </source>
</evidence>
<gene>
    <name evidence="12 15" type="primary">purD</name>
    <name evidence="15" type="ORF">GLW04_16420</name>
</gene>
<evidence type="ECO:0000259" key="14">
    <source>
        <dbReference type="PROSITE" id="PS50975"/>
    </source>
</evidence>
<dbReference type="PANTHER" id="PTHR43472">
    <property type="entry name" value="PHOSPHORIBOSYLAMINE--GLYCINE LIGASE"/>
    <property type="match status" value="1"/>
</dbReference>
<evidence type="ECO:0000313" key="15">
    <source>
        <dbReference type="EMBL" id="MYL21490.1"/>
    </source>
</evidence>
<proteinExistence type="inferred from homology"/>
<evidence type="ECO:0000256" key="9">
    <source>
        <dbReference type="ARBA" id="ARBA00038345"/>
    </source>
</evidence>
<dbReference type="FunFam" id="3.30.1490.20:FF:000006">
    <property type="entry name" value="phosphoribosylamine--glycine ligase, chloroplastic-like"/>
    <property type="match status" value="1"/>
</dbReference>
<dbReference type="UniPathway" id="UPA00074">
    <property type="reaction ID" value="UER00125"/>
</dbReference>